<organism evidence="2 3">
    <name type="scientific">Chelonia mydas</name>
    <name type="common">Green sea-turtle</name>
    <name type="synonym">Chelonia agassizi</name>
    <dbReference type="NCBI Taxonomy" id="8469"/>
    <lineage>
        <taxon>Eukaryota</taxon>
        <taxon>Metazoa</taxon>
        <taxon>Chordata</taxon>
        <taxon>Craniata</taxon>
        <taxon>Vertebrata</taxon>
        <taxon>Euteleostomi</taxon>
        <taxon>Archelosauria</taxon>
        <taxon>Testudinata</taxon>
        <taxon>Testudines</taxon>
        <taxon>Cryptodira</taxon>
        <taxon>Durocryptodira</taxon>
        <taxon>Americhelydia</taxon>
        <taxon>Chelonioidea</taxon>
        <taxon>Cheloniidae</taxon>
        <taxon>Chelonia</taxon>
    </lineage>
</organism>
<feature type="compositionally biased region" description="Polar residues" evidence="1">
    <location>
        <begin position="64"/>
        <end position="75"/>
    </location>
</feature>
<evidence type="ECO:0000256" key="1">
    <source>
        <dbReference type="SAM" id="MobiDB-lite"/>
    </source>
</evidence>
<reference evidence="3" key="1">
    <citation type="journal article" date="2013" name="Nat. Genet.">
        <title>The draft genomes of soft-shell turtle and green sea turtle yield insights into the development and evolution of the turtle-specific body plan.</title>
        <authorList>
            <person name="Wang Z."/>
            <person name="Pascual-Anaya J."/>
            <person name="Zadissa A."/>
            <person name="Li W."/>
            <person name="Niimura Y."/>
            <person name="Huang Z."/>
            <person name="Li C."/>
            <person name="White S."/>
            <person name="Xiong Z."/>
            <person name="Fang D."/>
            <person name="Wang B."/>
            <person name="Ming Y."/>
            <person name="Chen Y."/>
            <person name="Zheng Y."/>
            <person name="Kuraku S."/>
            <person name="Pignatelli M."/>
            <person name="Herrero J."/>
            <person name="Beal K."/>
            <person name="Nozawa M."/>
            <person name="Li Q."/>
            <person name="Wang J."/>
            <person name="Zhang H."/>
            <person name="Yu L."/>
            <person name="Shigenobu S."/>
            <person name="Wang J."/>
            <person name="Liu J."/>
            <person name="Flicek P."/>
            <person name="Searle S."/>
            <person name="Wang J."/>
            <person name="Kuratani S."/>
            <person name="Yin Y."/>
            <person name="Aken B."/>
            <person name="Zhang G."/>
            <person name="Irie N."/>
        </authorList>
    </citation>
    <scope>NUCLEOTIDE SEQUENCE [LARGE SCALE GENOMIC DNA]</scope>
</reference>
<feature type="compositionally biased region" description="Polar residues" evidence="1">
    <location>
        <begin position="31"/>
        <end position="50"/>
    </location>
</feature>
<accession>M7BT96</accession>
<protein>
    <submittedName>
        <fullName evidence="2">Uncharacterized protein</fullName>
    </submittedName>
</protein>
<dbReference type="EMBL" id="KB545907">
    <property type="protein sequence ID" value="EMP31352.1"/>
    <property type="molecule type" value="Genomic_DNA"/>
</dbReference>
<dbReference type="AlphaFoldDB" id="M7BT96"/>
<sequence>MLSGRSGPSGVLSPGDLAAPSLALDPAAQGNCKSGCNGQENPIAPSQSGSGPPDKQKAPLLLTPWSQQQEATEQQPHGWPHALDFCFRFVHIPAPRIEQTFPQQSKPGQVCLQQPDGVCY</sequence>
<evidence type="ECO:0000313" key="2">
    <source>
        <dbReference type="EMBL" id="EMP31352.1"/>
    </source>
</evidence>
<feature type="compositionally biased region" description="Low complexity" evidence="1">
    <location>
        <begin position="12"/>
        <end position="28"/>
    </location>
</feature>
<evidence type="ECO:0000313" key="3">
    <source>
        <dbReference type="Proteomes" id="UP000031443"/>
    </source>
</evidence>
<feature type="region of interest" description="Disordered" evidence="1">
    <location>
        <begin position="1"/>
        <end position="77"/>
    </location>
</feature>
<proteinExistence type="predicted"/>
<dbReference type="Proteomes" id="UP000031443">
    <property type="component" value="Unassembled WGS sequence"/>
</dbReference>
<name>M7BT96_CHEMY</name>
<gene>
    <name evidence="2" type="ORF">UY3_11576</name>
</gene>
<keyword evidence="3" id="KW-1185">Reference proteome</keyword>